<gene>
    <name evidence="1" type="ORF">LCGC14_1807690</name>
</gene>
<protein>
    <submittedName>
        <fullName evidence="1">Uncharacterized protein</fullName>
    </submittedName>
</protein>
<organism evidence="1">
    <name type="scientific">marine sediment metagenome</name>
    <dbReference type="NCBI Taxonomy" id="412755"/>
    <lineage>
        <taxon>unclassified sequences</taxon>
        <taxon>metagenomes</taxon>
        <taxon>ecological metagenomes</taxon>
    </lineage>
</organism>
<accession>A0A0F9HAQ1</accession>
<dbReference type="AlphaFoldDB" id="A0A0F9HAQ1"/>
<reference evidence="1" key="1">
    <citation type="journal article" date="2015" name="Nature">
        <title>Complex archaea that bridge the gap between prokaryotes and eukaryotes.</title>
        <authorList>
            <person name="Spang A."/>
            <person name="Saw J.H."/>
            <person name="Jorgensen S.L."/>
            <person name="Zaremba-Niedzwiedzka K."/>
            <person name="Martijn J."/>
            <person name="Lind A.E."/>
            <person name="van Eijk R."/>
            <person name="Schleper C."/>
            <person name="Guy L."/>
            <person name="Ettema T.J."/>
        </authorList>
    </citation>
    <scope>NUCLEOTIDE SEQUENCE</scope>
</reference>
<proteinExistence type="predicted"/>
<comment type="caution">
    <text evidence="1">The sequence shown here is derived from an EMBL/GenBank/DDBJ whole genome shotgun (WGS) entry which is preliminary data.</text>
</comment>
<dbReference type="EMBL" id="LAZR01017510">
    <property type="protein sequence ID" value="KKM00112.1"/>
    <property type="molecule type" value="Genomic_DNA"/>
</dbReference>
<evidence type="ECO:0000313" key="1">
    <source>
        <dbReference type="EMBL" id="KKM00112.1"/>
    </source>
</evidence>
<sequence>MAEWARVLKLRRNFWKGQGLGKLDARHRYYYNHSLRRYLKNPKNKQLHEDMNKALREGEMGIFDGVTLHCSK</sequence>
<name>A0A0F9HAQ1_9ZZZZ</name>